<reference evidence="2 3" key="1">
    <citation type="submission" date="2017-11" db="EMBL/GenBank/DDBJ databases">
        <title>Genomic Encyclopedia of Archaeal and Bacterial Type Strains, Phase II (KMG-II): From Individual Species to Whole Genera.</title>
        <authorList>
            <person name="Goeker M."/>
        </authorList>
    </citation>
    <scope>NUCLEOTIDE SEQUENCE [LARGE SCALE GENOMIC DNA]</scope>
    <source>
        <strain evidence="2 3">DSM 11115</strain>
    </source>
</reference>
<keyword evidence="3" id="KW-1185">Reference proteome</keyword>
<protein>
    <recommendedName>
        <fullName evidence="4">Lipoprotein</fullName>
    </recommendedName>
</protein>
<name>A0A2M9AQC8_9BACT</name>
<feature type="chain" id="PRO_5014805845" description="Lipoprotein" evidence="1">
    <location>
        <begin position="29"/>
        <end position="218"/>
    </location>
</feature>
<evidence type="ECO:0000313" key="3">
    <source>
        <dbReference type="Proteomes" id="UP000228535"/>
    </source>
</evidence>
<proteinExistence type="predicted"/>
<sequence>MRARRNTFLLVSVALGLTVAACSGPADEQPGAVKEAAQVPVAAIPPSDPPPCLLPEYDLKMVEAGPKTAEKAKLSPALVARMVRQNPRLPPLFKHYNPYWELYALDTVRCQEFRIVSYLYRHEDCCSDVYYVTFSADGKKVIDWATIANTGADGTWGATATMRTQEVRLRVTELRQESEADADAGVRDSVVTDYSVTPQGKFLRTRVDSVRSKQAARK</sequence>
<organism evidence="2 3">
    <name type="scientific">Hymenobacter chitinivorans DSM 11115</name>
    <dbReference type="NCBI Taxonomy" id="1121954"/>
    <lineage>
        <taxon>Bacteria</taxon>
        <taxon>Pseudomonadati</taxon>
        <taxon>Bacteroidota</taxon>
        <taxon>Cytophagia</taxon>
        <taxon>Cytophagales</taxon>
        <taxon>Hymenobacteraceae</taxon>
        <taxon>Hymenobacter</taxon>
    </lineage>
</organism>
<dbReference type="EMBL" id="PGFA01000005">
    <property type="protein sequence ID" value="PJJ47901.1"/>
    <property type="molecule type" value="Genomic_DNA"/>
</dbReference>
<accession>A0A2M9AQC8</accession>
<dbReference type="Proteomes" id="UP000228535">
    <property type="component" value="Unassembled WGS sequence"/>
</dbReference>
<keyword evidence="1" id="KW-0732">Signal</keyword>
<gene>
    <name evidence="2" type="ORF">CLV45_4591</name>
</gene>
<dbReference type="AlphaFoldDB" id="A0A2M9AQC8"/>
<feature type="signal peptide" evidence="1">
    <location>
        <begin position="1"/>
        <end position="28"/>
    </location>
</feature>
<evidence type="ECO:0008006" key="4">
    <source>
        <dbReference type="Google" id="ProtNLM"/>
    </source>
</evidence>
<evidence type="ECO:0000256" key="1">
    <source>
        <dbReference type="SAM" id="SignalP"/>
    </source>
</evidence>
<comment type="caution">
    <text evidence="2">The sequence shown here is derived from an EMBL/GenBank/DDBJ whole genome shotgun (WGS) entry which is preliminary data.</text>
</comment>
<dbReference type="PROSITE" id="PS51257">
    <property type="entry name" value="PROKAR_LIPOPROTEIN"/>
    <property type="match status" value="1"/>
</dbReference>
<evidence type="ECO:0000313" key="2">
    <source>
        <dbReference type="EMBL" id="PJJ47901.1"/>
    </source>
</evidence>